<keyword evidence="2" id="KW-0548">Nucleotidyltransferase</keyword>
<organism evidence="10 11">
    <name type="scientific">Nitzschia inconspicua</name>
    <dbReference type="NCBI Taxonomy" id="303405"/>
    <lineage>
        <taxon>Eukaryota</taxon>
        <taxon>Sar</taxon>
        <taxon>Stramenopiles</taxon>
        <taxon>Ochrophyta</taxon>
        <taxon>Bacillariophyta</taxon>
        <taxon>Bacillariophyceae</taxon>
        <taxon>Bacillariophycidae</taxon>
        <taxon>Bacillariales</taxon>
        <taxon>Bacillariaceae</taxon>
        <taxon>Nitzschia</taxon>
    </lineage>
</organism>
<keyword evidence="3" id="KW-0540">Nuclease</keyword>
<dbReference type="EMBL" id="JAGRRH010000013">
    <property type="protein sequence ID" value="KAG7361148.1"/>
    <property type="molecule type" value="Genomic_DNA"/>
</dbReference>
<keyword evidence="4" id="KW-0255">Endonuclease</keyword>
<evidence type="ECO:0000313" key="10">
    <source>
        <dbReference type="EMBL" id="KAG7361148.1"/>
    </source>
</evidence>
<evidence type="ECO:0000313" key="11">
    <source>
        <dbReference type="Proteomes" id="UP000693970"/>
    </source>
</evidence>
<reference evidence="10" key="1">
    <citation type="journal article" date="2021" name="Sci. Rep.">
        <title>Diploid genomic architecture of Nitzschia inconspicua, an elite biomass production diatom.</title>
        <authorList>
            <person name="Oliver A."/>
            <person name="Podell S."/>
            <person name="Pinowska A."/>
            <person name="Traller J.C."/>
            <person name="Smith S.R."/>
            <person name="McClure R."/>
            <person name="Beliaev A."/>
            <person name="Bohutskyi P."/>
            <person name="Hill E.A."/>
            <person name="Rabines A."/>
            <person name="Zheng H."/>
            <person name="Allen L.Z."/>
            <person name="Kuo A."/>
            <person name="Grigoriev I.V."/>
            <person name="Allen A.E."/>
            <person name="Hazlebeck D."/>
            <person name="Allen E.E."/>
        </authorList>
    </citation>
    <scope>NUCLEOTIDE SEQUENCE</scope>
    <source>
        <strain evidence="10">Hildebrandi</strain>
    </source>
</reference>
<dbReference type="GO" id="GO:0015074">
    <property type="term" value="P:DNA integration"/>
    <property type="evidence" value="ECO:0007669"/>
    <property type="project" value="InterPro"/>
</dbReference>
<feature type="compositionally biased region" description="Low complexity" evidence="7">
    <location>
        <begin position="331"/>
        <end position="355"/>
    </location>
</feature>
<feature type="compositionally biased region" description="Low complexity" evidence="7">
    <location>
        <begin position="366"/>
        <end position="379"/>
    </location>
</feature>
<dbReference type="OrthoDB" id="55943at2759"/>
<evidence type="ECO:0000256" key="1">
    <source>
        <dbReference type="ARBA" id="ARBA00022679"/>
    </source>
</evidence>
<proteinExistence type="predicted"/>
<evidence type="ECO:0000256" key="4">
    <source>
        <dbReference type="ARBA" id="ARBA00022759"/>
    </source>
</evidence>
<sequence>MFRQHRHFNQRNQANNQRRKSAVPQGPRVVIPLKPDFSLSESRTVKFSISLPVEDEEGAYEKTVVEVPKLTDDATPMQALNFVREFFSACETMSWTTGAKRFEKIKQVLEGKHKAVLLTYMNEENSRSVDSFQTAMDTILAEFFEETVDYEDQMVYLRTGLKKPSTMSPKEFATLLEMANEYVKLIPGAPDDSAGLTSNEMCRVYLNAMPNHWQRNFNNAGKNVFTETIQSMRTYFEAQAVQDPYTPRNPSSDSNAEDRSHRNNGRNRNFNQGNRNQGNRNQSRNNNYRGNNANNNSNNQGRVDANSPCPLPNHRGHTIGQCRTLGHAVGSNNSRNNSNHNGSSNANGNNRYNYRPRNHESNVVENQGNQGNPQQPPNGESHLVEFQEDPQDNFAILESYEAEVEELEPEYYNNELVSPAINPIKQVSQEESLPLLLVTTKGVNETPHKLILRALADSGGSHCLVKSDKIPSSVEIIEEPGRRFNTTQGNLNPIGYVNLKDVSFPEFSHTRRLPNVKCYVFDAPCRYDLIIGRDTLRDCGMMIDFGHEQLSWFDNTVAFRTLDQFMDNATVRTALEVPPYQVRIAESNSMESFYNVTGPLKASDYRKVDISTIVAKQTHLDMAQQTDLLKMLKQFDQLFSGKIGHYTKRKFHIDMIEDATPYHCKQPYPVPLVDRETVKAELERQVDLGLLERVYESEWGMPMFATKKSDGSIRTVDDLRQLNKVIKRVHYILPKIQDIFERRKGYRFLTKLDISMQYYCFHLDEESSWYCVIVTPFGKFRRLVLPMGLANSPDWAQATMEEVLHDVLSDIEIYIDDIAIFSKTWEEHIQLVSKFLQLLQDNGFTVKPEKCEWAVQETNFLGFWFTPDGLKQWHKKIEAIQKLAKPRTLKQLRAFVGVVNFYKLFYHRRAHIMGPLTDLNGLDKYEGQRNFSKYWNAKHDKLFEDTKRMVAKEVLLSYPDPNKPFTIETDASDTQIGAVILQDNKPVAFHSRKLTGAQSRYPIPDKEALAIVEVLTVFRSMLLGAKLHIKTDHMNLTRDDIKSQRLLNWRLLIEEYAPTITYVSGEENVGADFLSRYPLQSSAEEEQENALIPDSRALEDSKLSEVMLYYPEEIETFPLRFETLHNSQLQDASVQQLSDQEGYAMEEFYGFQFVCKTDPEQDPRIVIPEALVNDAIKWYHYVGGHVGSTRLYQTLSTHFYFKGLKQRVEEYVSTCDSCQRNKNPGRGVGELPPRQATELPFEQVAVDSIGPWEITIQGIGVIKFKALTIIDTATLLVEAGRVENSSSAQAALVFENQWLARYPRPLTCIFDQGTEFEGAFLRCLHRNGIQAVPTTVKNPQANAICERMHSTLGDILRTLLREQPPATIIDAYGIIDNALASVIFALRSSINRTFGVSPGALVFQRDMFHPIPLMIGYNQIRAERQRIIDDNNRRANLRRRYHDYQPDDQVLILKYNPSKLDERAQGPFRIHSVHTNGTVTIERRPNVLERINIRRIRPCRTNEQLHNNP</sequence>
<dbReference type="InterPro" id="IPR001584">
    <property type="entry name" value="Integrase_cat-core"/>
</dbReference>
<feature type="domain" description="Reverse transcriptase" evidence="8">
    <location>
        <begin position="687"/>
        <end position="865"/>
    </location>
</feature>
<feature type="compositionally biased region" description="Low complexity" evidence="7">
    <location>
        <begin position="266"/>
        <end position="302"/>
    </location>
</feature>
<evidence type="ECO:0000256" key="2">
    <source>
        <dbReference type="ARBA" id="ARBA00022695"/>
    </source>
</evidence>
<dbReference type="Pfam" id="PF00078">
    <property type="entry name" value="RVT_1"/>
    <property type="match status" value="1"/>
</dbReference>
<evidence type="ECO:0000256" key="3">
    <source>
        <dbReference type="ARBA" id="ARBA00022722"/>
    </source>
</evidence>
<comment type="caution">
    <text evidence="10">The sequence shown here is derived from an EMBL/GenBank/DDBJ whole genome shotgun (WGS) entry which is preliminary data.</text>
</comment>
<keyword evidence="6 10" id="KW-0695">RNA-directed DNA polymerase</keyword>
<dbReference type="GO" id="GO:0003964">
    <property type="term" value="F:RNA-directed DNA polymerase activity"/>
    <property type="evidence" value="ECO:0007669"/>
    <property type="project" value="UniProtKB-KW"/>
</dbReference>
<evidence type="ECO:0000256" key="6">
    <source>
        <dbReference type="ARBA" id="ARBA00022918"/>
    </source>
</evidence>
<dbReference type="PROSITE" id="PS50994">
    <property type="entry name" value="INTEGRASE"/>
    <property type="match status" value="1"/>
</dbReference>
<keyword evidence="5" id="KW-0378">Hydrolase</keyword>
<dbReference type="PANTHER" id="PTHR37984:SF5">
    <property type="entry name" value="PROTEIN NYNRIN-LIKE"/>
    <property type="match status" value="1"/>
</dbReference>
<dbReference type="InterPro" id="IPR000477">
    <property type="entry name" value="RT_dom"/>
</dbReference>
<evidence type="ECO:0000259" key="9">
    <source>
        <dbReference type="PROSITE" id="PS50994"/>
    </source>
</evidence>
<dbReference type="GO" id="GO:0004519">
    <property type="term" value="F:endonuclease activity"/>
    <property type="evidence" value="ECO:0007669"/>
    <property type="project" value="UniProtKB-KW"/>
</dbReference>
<evidence type="ECO:0000256" key="7">
    <source>
        <dbReference type="SAM" id="MobiDB-lite"/>
    </source>
</evidence>
<feature type="domain" description="Integrase catalytic" evidence="9">
    <location>
        <begin position="1236"/>
        <end position="1406"/>
    </location>
</feature>
<dbReference type="PANTHER" id="PTHR37984">
    <property type="entry name" value="PROTEIN CBG26694"/>
    <property type="match status" value="1"/>
</dbReference>
<dbReference type="CDD" id="cd01647">
    <property type="entry name" value="RT_LTR"/>
    <property type="match status" value="1"/>
</dbReference>
<evidence type="ECO:0000256" key="5">
    <source>
        <dbReference type="ARBA" id="ARBA00022801"/>
    </source>
</evidence>
<dbReference type="PROSITE" id="PS50878">
    <property type="entry name" value="RT_POL"/>
    <property type="match status" value="1"/>
</dbReference>
<name>A0A9K3LFM1_9STRA</name>
<feature type="region of interest" description="Disordered" evidence="7">
    <location>
        <begin position="1"/>
        <end position="25"/>
    </location>
</feature>
<dbReference type="CDD" id="cd09274">
    <property type="entry name" value="RNase_HI_RT_Ty3"/>
    <property type="match status" value="1"/>
</dbReference>
<reference evidence="10" key="2">
    <citation type="submission" date="2021-04" db="EMBL/GenBank/DDBJ databases">
        <authorList>
            <person name="Podell S."/>
        </authorList>
    </citation>
    <scope>NUCLEOTIDE SEQUENCE</scope>
    <source>
        <strain evidence="10">Hildebrandi</strain>
    </source>
</reference>
<protein>
    <submittedName>
        <fullName evidence="10">Reverse transcriptase RNA-dependent DNA polymerase</fullName>
    </submittedName>
</protein>
<dbReference type="InterPro" id="IPR041588">
    <property type="entry name" value="Integrase_H2C2"/>
</dbReference>
<keyword evidence="1" id="KW-0808">Transferase</keyword>
<dbReference type="Pfam" id="PF17917">
    <property type="entry name" value="RT_RNaseH"/>
    <property type="match status" value="1"/>
</dbReference>
<feature type="region of interest" description="Disordered" evidence="7">
    <location>
        <begin position="242"/>
        <end position="383"/>
    </location>
</feature>
<evidence type="ECO:0000259" key="8">
    <source>
        <dbReference type="PROSITE" id="PS50878"/>
    </source>
</evidence>
<dbReference type="InterPro" id="IPR041373">
    <property type="entry name" value="RT_RNaseH"/>
</dbReference>
<accession>A0A9K3LFM1</accession>
<dbReference type="GO" id="GO:0016787">
    <property type="term" value="F:hydrolase activity"/>
    <property type="evidence" value="ECO:0007669"/>
    <property type="project" value="UniProtKB-KW"/>
</dbReference>
<dbReference type="Pfam" id="PF17921">
    <property type="entry name" value="Integrase_H2C2"/>
    <property type="match status" value="1"/>
</dbReference>
<dbReference type="Proteomes" id="UP000693970">
    <property type="component" value="Unassembled WGS sequence"/>
</dbReference>
<dbReference type="InterPro" id="IPR050951">
    <property type="entry name" value="Retrovirus_Pol_polyprotein"/>
</dbReference>
<keyword evidence="11" id="KW-1185">Reference proteome</keyword>
<gene>
    <name evidence="10" type="ORF">IV203_036248</name>
</gene>